<evidence type="ECO:0000256" key="5">
    <source>
        <dbReference type="PROSITE-ProRule" id="PRU00175"/>
    </source>
</evidence>
<dbReference type="PROSITE" id="PS50089">
    <property type="entry name" value="ZF_RING_2"/>
    <property type="match status" value="1"/>
</dbReference>
<name>A0A2C9LJ68_BIOGL</name>
<evidence type="ECO:0000259" key="7">
    <source>
        <dbReference type="PROSITE" id="PS50089"/>
    </source>
</evidence>
<evidence type="ECO:0000256" key="2">
    <source>
        <dbReference type="ARBA" id="ARBA00022771"/>
    </source>
</evidence>
<organism evidence="8 9">
    <name type="scientific">Biomphalaria glabrata</name>
    <name type="common">Bloodfluke planorb</name>
    <name type="synonym">Freshwater snail</name>
    <dbReference type="NCBI Taxonomy" id="6526"/>
    <lineage>
        <taxon>Eukaryota</taxon>
        <taxon>Metazoa</taxon>
        <taxon>Spiralia</taxon>
        <taxon>Lophotrochozoa</taxon>
        <taxon>Mollusca</taxon>
        <taxon>Gastropoda</taxon>
        <taxon>Heterobranchia</taxon>
        <taxon>Euthyneura</taxon>
        <taxon>Panpulmonata</taxon>
        <taxon>Hygrophila</taxon>
        <taxon>Lymnaeoidea</taxon>
        <taxon>Planorbidae</taxon>
        <taxon>Biomphalaria</taxon>
    </lineage>
</organism>
<dbReference type="PANTHER" id="PTHR22663:SF17">
    <property type="entry name" value="RING FINGER PROTEIN NARYA-RELATED"/>
    <property type="match status" value="1"/>
</dbReference>
<evidence type="ECO:0000256" key="1">
    <source>
        <dbReference type="ARBA" id="ARBA00022723"/>
    </source>
</evidence>
<dbReference type="SUPFAM" id="SSF57850">
    <property type="entry name" value="RING/U-box"/>
    <property type="match status" value="1"/>
</dbReference>
<dbReference type="AlphaFoldDB" id="A0A2C9LJ68"/>
<gene>
    <name evidence="8" type="primary">106064143</name>
</gene>
<protein>
    <recommendedName>
        <fullName evidence="7">RING-type domain-containing protein</fullName>
    </recommendedName>
</protein>
<keyword evidence="6" id="KW-0175">Coiled coil</keyword>
<dbReference type="Proteomes" id="UP000076420">
    <property type="component" value="Unassembled WGS sequence"/>
</dbReference>
<dbReference type="KEGG" id="bgt:106064143"/>
<dbReference type="GO" id="GO:0007131">
    <property type="term" value="P:reciprocal meiotic recombination"/>
    <property type="evidence" value="ECO:0007669"/>
    <property type="project" value="InterPro"/>
</dbReference>
<keyword evidence="4" id="KW-0469">Meiosis</keyword>
<feature type="domain" description="RING-type" evidence="7">
    <location>
        <begin position="39"/>
        <end position="77"/>
    </location>
</feature>
<dbReference type="InterPro" id="IPR017907">
    <property type="entry name" value="Znf_RING_CS"/>
</dbReference>
<dbReference type="Pfam" id="PF14634">
    <property type="entry name" value="zf-RING_5"/>
    <property type="match status" value="1"/>
</dbReference>
<evidence type="ECO:0000256" key="6">
    <source>
        <dbReference type="SAM" id="Coils"/>
    </source>
</evidence>
<proteinExistence type="predicted"/>
<dbReference type="InterPro" id="IPR001841">
    <property type="entry name" value="Znf_RING"/>
</dbReference>
<evidence type="ECO:0000256" key="4">
    <source>
        <dbReference type="ARBA" id="ARBA00023254"/>
    </source>
</evidence>
<reference evidence="8" key="1">
    <citation type="submission" date="2020-05" db="UniProtKB">
        <authorList>
            <consortium name="EnsemblMetazoa"/>
        </authorList>
    </citation>
    <scope>IDENTIFICATION</scope>
    <source>
        <strain evidence="8">BB02</strain>
    </source>
</reference>
<accession>A0A2C9LJ68</accession>
<dbReference type="RefSeq" id="XP_013078096.2">
    <property type="nucleotide sequence ID" value="XM_013222642.2"/>
</dbReference>
<dbReference type="GO" id="GO:0019789">
    <property type="term" value="F:SUMO transferase activity"/>
    <property type="evidence" value="ECO:0007669"/>
    <property type="project" value="InterPro"/>
</dbReference>
<dbReference type="InterPro" id="IPR042123">
    <property type="entry name" value="Zip3/RNF212-like"/>
</dbReference>
<dbReference type="GO" id="GO:0000795">
    <property type="term" value="C:synaptonemal complex"/>
    <property type="evidence" value="ECO:0007669"/>
    <property type="project" value="InterPro"/>
</dbReference>
<dbReference type="VEuPathDB" id="VectorBase:BGLB031605"/>
<feature type="coiled-coil region" evidence="6">
    <location>
        <begin position="102"/>
        <end position="147"/>
    </location>
</feature>
<keyword evidence="3" id="KW-0862">Zinc</keyword>
<evidence type="ECO:0000256" key="3">
    <source>
        <dbReference type="ARBA" id="ARBA00022833"/>
    </source>
</evidence>
<dbReference type="Gene3D" id="3.30.40.10">
    <property type="entry name" value="Zinc/RING finger domain, C3HC4 (zinc finger)"/>
    <property type="match status" value="1"/>
</dbReference>
<dbReference type="VEuPathDB" id="VectorBase:BGLAX_030480"/>
<dbReference type="PANTHER" id="PTHR22663">
    <property type="entry name" value="RING FINGER PROTEIN NARYA-RELATED"/>
    <property type="match status" value="1"/>
</dbReference>
<sequence>MSPAQQTLLVISGIVVLIPTPDSSTKQFQENKMSHWLHCNRCLSPPVTNLKFYLTNCSHIFCEKCVMECTKEKCKVCGSICKTMLLNNKVSQEIESLFHEPMEVFKRSMKKVEQNLEFQKNHQKRLFKQMRARLKAMESQLAAYHNAYAQSQVKDRELIRLKSENEYLKLLLSKKDSHTRYEYIRCKNGISPRNFDVSPRTMPHDMTQHCAHSSLNKPLSSFSYRTPPQAVIHSATCSPIEFGTTVYPMSIPRPIAFPKSG</sequence>
<dbReference type="EnsemblMetazoa" id="BGLB031605-RE">
    <property type="protein sequence ID" value="BGLB031605-PE"/>
    <property type="gene ID" value="BGLB031605"/>
</dbReference>
<dbReference type="GO" id="GO:0008270">
    <property type="term" value="F:zinc ion binding"/>
    <property type="evidence" value="ECO:0007669"/>
    <property type="project" value="UniProtKB-KW"/>
</dbReference>
<dbReference type="OrthoDB" id="2535391at2759"/>
<dbReference type="GO" id="GO:0007129">
    <property type="term" value="P:homologous chromosome pairing at meiosis"/>
    <property type="evidence" value="ECO:0007669"/>
    <property type="project" value="TreeGrafter"/>
</dbReference>
<dbReference type="GO" id="GO:0016925">
    <property type="term" value="P:protein sumoylation"/>
    <property type="evidence" value="ECO:0007669"/>
    <property type="project" value="TreeGrafter"/>
</dbReference>
<dbReference type="PROSITE" id="PS00518">
    <property type="entry name" value="ZF_RING_1"/>
    <property type="match status" value="1"/>
</dbReference>
<dbReference type="STRING" id="6526.A0A2C9LJ68"/>
<dbReference type="InterPro" id="IPR013083">
    <property type="entry name" value="Znf_RING/FYVE/PHD"/>
</dbReference>
<evidence type="ECO:0000313" key="9">
    <source>
        <dbReference type="Proteomes" id="UP000076420"/>
    </source>
</evidence>
<evidence type="ECO:0000313" key="8">
    <source>
        <dbReference type="EnsemblMetazoa" id="BGLB031605-PE"/>
    </source>
</evidence>
<keyword evidence="1" id="KW-0479">Metal-binding</keyword>
<keyword evidence="2 5" id="KW-0863">Zinc-finger</keyword>